<dbReference type="EMBL" id="JAQQLF010000020">
    <property type="protein sequence ID" value="MDC7718441.1"/>
    <property type="molecule type" value="Genomic_DNA"/>
</dbReference>
<evidence type="ECO:0000313" key="2">
    <source>
        <dbReference type="EMBL" id="MDC7718441.1"/>
    </source>
</evidence>
<feature type="transmembrane region" description="Helical" evidence="1">
    <location>
        <begin position="70"/>
        <end position="89"/>
    </location>
</feature>
<keyword evidence="1" id="KW-1133">Transmembrane helix</keyword>
<keyword evidence="3" id="KW-1185">Reference proteome</keyword>
<gene>
    <name evidence="2" type="ORF">PQU95_14605</name>
</gene>
<keyword evidence="1" id="KW-0472">Membrane</keyword>
<keyword evidence="1" id="KW-0812">Transmembrane</keyword>
<feature type="transmembrane region" description="Helical" evidence="1">
    <location>
        <begin position="40"/>
        <end position="58"/>
    </location>
</feature>
<organism evidence="2 3">
    <name type="scientific">Vogesella aquatica</name>
    <dbReference type="NCBI Taxonomy" id="2984206"/>
    <lineage>
        <taxon>Bacteria</taxon>
        <taxon>Pseudomonadati</taxon>
        <taxon>Pseudomonadota</taxon>
        <taxon>Betaproteobacteria</taxon>
        <taxon>Neisseriales</taxon>
        <taxon>Chromobacteriaceae</taxon>
        <taxon>Vogesella</taxon>
    </lineage>
</organism>
<comment type="caution">
    <text evidence="2">The sequence shown here is derived from an EMBL/GenBank/DDBJ whole genome shotgun (WGS) entry which is preliminary data.</text>
</comment>
<protein>
    <submittedName>
        <fullName evidence="2">Uncharacterized protein</fullName>
    </submittedName>
</protein>
<dbReference type="RefSeq" id="WP_272752681.1">
    <property type="nucleotide sequence ID" value="NZ_JAQQLF010000020.1"/>
</dbReference>
<proteinExistence type="predicted"/>
<evidence type="ECO:0000313" key="3">
    <source>
        <dbReference type="Proteomes" id="UP001219956"/>
    </source>
</evidence>
<dbReference type="Proteomes" id="UP001219956">
    <property type="component" value="Unassembled WGS sequence"/>
</dbReference>
<accession>A0ABT5J0S5</accession>
<evidence type="ECO:0000256" key="1">
    <source>
        <dbReference type="SAM" id="Phobius"/>
    </source>
</evidence>
<sequence length="125" mass="13191">MEILIILAASVAGLLFAGSVAVFYLGCLGVTMAALNNGRIVWGSLTFFIPPLSLLFALKNRQLVGWAYGFITKGGAMTALLLGLGWASVHLMPMPQHNTGQLMERLLPKPADQASAPAQAGPVQQ</sequence>
<name>A0ABT5J0S5_9NEIS</name>
<reference evidence="2 3" key="1">
    <citation type="submission" date="2023-01" db="EMBL/GenBank/DDBJ databases">
        <title>Novel species of the genus Vogesella isolated from rivers.</title>
        <authorList>
            <person name="Lu H."/>
        </authorList>
    </citation>
    <scope>NUCLEOTIDE SEQUENCE [LARGE SCALE GENOMIC DNA]</scope>
    <source>
        <strain evidence="2 3">DC21W</strain>
    </source>
</reference>